<dbReference type="SUPFAM" id="SSF69318">
    <property type="entry name" value="Integrin alpha N-terminal domain"/>
    <property type="match status" value="1"/>
</dbReference>
<dbReference type="SMART" id="SM00020">
    <property type="entry name" value="Tryp_SPc"/>
    <property type="match status" value="1"/>
</dbReference>
<proteinExistence type="predicted"/>
<organism evidence="4 5">
    <name type="scientific">Actinoplanes philippinensis</name>
    <dbReference type="NCBI Taxonomy" id="35752"/>
    <lineage>
        <taxon>Bacteria</taxon>
        <taxon>Bacillati</taxon>
        <taxon>Actinomycetota</taxon>
        <taxon>Actinomycetes</taxon>
        <taxon>Micromonosporales</taxon>
        <taxon>Micromonosporaceae</taxon>
        <taxon>Actinoplanes</taxon>
    </lineage>
</organism>
<evidence type="ECO:0000259" key="3">
    <source>
        <dbReference type="PROSITE" id="PS50240"/>
    </source>
</evidence>
<accession>A0A1I2HL62</accession>
<dbReference type="GO" id="GO:0004252">
    <property type="term" value="F:serine-type endopeptidase activity"/>
    <property type="evidence" value="ECO:0007669"/>
    <property type="project" value="InterPro"/>
</dbReference>
<keyword evidence="5" id="KW-1185">Reference proteome</keyword>
<dbReference type="SUPFAM" id="SSF50494">
    <property type="entry name" value="Trypsin-like serine proteases"/>
    <property type="match status" value="1"/>
</dbReference>
<dbReference type="InterPro" id="IPR028994">
    <property type="entry name" value="Integrin_alpha_N"/>
</dbReference>
<evidence type="ECO:0000256" key="2">
    <source>
        <dbReference type="SAM" id="SignalP"/>
    </source>
</evidence>
<dbReference type="GO" id="GO:0006508">
    <property type="term" value="P:proteolysis"/>
    <property type="evidence" value="ECO:0007669"/>
    <property type="project" value="InterPro"/>
</dbReference>
<feature type="domain" description="Peptidase S1" evidence="3">
    <location>
        <begin position="11"/>
        <end position="249"/>
    </location>
</feature>
<dbReference type="STRING" id="35752.SAMN05421541_108231"/>
<dbReference type="PRINTS" id="PR00722">
    <property type="entry name" value="CHYMOTRYPSIN"/>
</dbReference>
<evidence type="ECO:0000313" key="4">
    <source>
        <dbReference type="EMBL" id="SFF29516.1"/>
    </source>
</evidence>
<reference evidence="4 5" key="1">
    <citation type="submission" date="2016-10" db="EMBL/GenBank/DDBJ databases">
        <authorList>
            <person name="de Groot N.N."/>
        </authorList>
    </citation>
    <scope>NUCLEOTIDE SEQUENCE [LARGE SCALE GENOMIC DNA]</scope>
    <source>
        <strain evidence="4 5">DSM 43019</strain>
    </source>
</reference>
<dbReference type="EMBL" id="FONV01000008">
    <property type="protein sequence ID" value="SFF29516.1"/>
    <property type="molecule type" value="Genomic_DNA"/>
</dbReference>
<dbReference type="PROSITE" id="PS50240">
    <property type="entry name" value="TRYPSIN_DOM"/>
    <property type="match status" value="1"/>
</dbReference>
<dbReference type="RefSeq" id="WP_177319843.1">
    <property type="nucleotide sequence ID" value="NZ_BOMT01000106.1"/>
</dbReference>
<dbReference type="InterPro" id="IPR051333">
    <property type="entry name" value="CLIP_Serine_Protease"/>
</dbReference>
<dbReference type="InterPro" id="IPR013517">
    <property type="entry name" value="FG-GAP"/>
</dbReference>
<dbReference type="PANTHER" id="PTHR24260:SF136">
    <property type="entry name" value="GH08193P-RELATED"/>
    <property type="match status" value="1"/>
</dbReference>
<dbReference type="InterPro" id="IPR001314">
    <property type="entry name" value="Peptidase_S1A"/>
</dbReference>
<dbReference type="InterPro" id="IPR009003">
    <property type="entry name" value="Peptidase_S1_PA"/>
</dbReference>
<evidence type="ECO:0000313" key="5">
    <source>
        <dbReference type="Proteomes" id="UP000199645"/>
    </source>
</evidence>
<dbReference type="InterPro" id="IPR043504">
    <property type="entry name" value="Peptidase_S1_PA_chymotrypsin"/>
</dbReference>
<feature type="chain" id="PRO_5039253867" evidence="2">
    <location>
        <begin position="23"/>
        <end position="521"/>
    </location>
</feature>
<sequence>MLKKRALSVLTVGAAVAVTPWAAVPALAATATTASAYGFVTKIEVGTPGAADARACTGALVRAEWVVTSAACFAQNGVPIADGAPPQATSVTVGRPDLSTTGGQVLAATRVVSHPDRDVALVQLVRPSTTGATIGLGATAPAAGEALRLAGYGRTRTEWVPRVQHAGDFTVASAPATASLQLDNQPDTTVCKGDAGGPIFREAGGSAQLVAVTSTGGQQGCVGAASDAPAGAVGARVDDIAAWVTSVTTPVTVLPANSGDVHTGSGRWADFDGDGKDDYLFIQASGAVDVYLNRGGGSRGWLPLGQVARGVTTDRSKVRFADFDGDAKADYLLFDDAGAVTLYLNRGGDGAGGWQNRGKVASGVTSDRSKVRFADLNGDGKTDYLIVQDTGQVDAYVNIGGDGAGGWQNRGKVASGLSTDRTKVRFHDFDGDGKDDYLLFDDNGGVTVYFNRGGDGAGGWQNRGKVASGLTKDRTLVRFQDFDGDRKDDYLLINTASGEPTSVYLNRGGDGAGGWEVLQRS</sequence>
<dbReference type="Gene3D" id="2.40.10.10">
    <property type="entry name" value="Trypsin-like serine proteases"/>
    <property type="match status" value="1"/>
</dbReference>
<dbReference type="Proteomes" id="UP000199645">
    <property type="component" value="Unassembled WGS sequence"/>
</dbReference>
<dbReference type="PANTHER" id="PTHR24260">
    <property type="match status" value="1"/>
</dbReference>
<dbReference type="AlphaFoldDB" id="A0A1I2HL62"/>
<dbReference type="Pfam" id="PF13517">
    <property type="entry name" value="FG-GAP_3"/>
    <property type="match status" value="2"/>
</dbReference>
<name>A0A1I2HL62_9ACTN</name>
<protein>
    <submittedName>
        <fullName evidence="4">Repeat domain-containing protein</fullName>
    </submittedName>
</protein>
<keyword evidence="1 2" id="KW-0732">Signal</keyword>
<evidence type="ECO:0000256" key="1">
    <source>
        <dbReference type="ARBA" id="ARBA00022729"/>
    </source>
</evidence>
<gene>
    <name evidence="4" type="ORF">SAMN05421541_108231</name>
</gene>
<dbReference type="InterPro" id="IPR001254">
    <property type="entry name" value="Trypsin_dom"/>
</dbReference>
<dbReference type="Pfam" id="PF00089">
    <property type="entry name" value="Trypsin"/>
    <property type="match status" value="1"/>
</dbReference>
<feature type="signal peptide" evidence="2">
    <location>
        <begin position="1"/>
        <end position="22"/>
    </location>
</feature>